<sequence length="38" mass="3939">MLTDIDPARATHRGLPVPTKGAARVVIDVRASAGTAPR</sequence>
<evidence type="ECO:0000313" key="2">
    <source>
        <dbReference type="Proteomes" id="UP000049455"/>
    </source>
</evidence>
<name>A0A0M7BEK1_9RHOB</name>
<protein>
    <submittedName>
        <fullName evidence="1">Uncharacterized protein</fullName>
    </submittedName>
</protein>
<proteinExistence type="predicted"/>
<evidence type="ECO:0000313" key="1">
    <source>
        <dbReference type="EMBL" id="CUH40323.1"/>
    </source>
</evidence>
<dbReference type="EMBL" id="CYPR01000203">
    <property type="protein sequence ID" value="CUH40323.1"/>
    <property type="molecule type" value="Genomic_DNA"/>
</dbReference>
<keyword evidence="2" id="KW-1185">Reference proteome</keyword>
<reference evidence="1 2" key="1">
    <citation type="submission" date="2015-09" db="EMBL/GenBank/DDBJ databases">
        <authorList>
            <person name="Jackson K.R."/>
            <person name="Lunt B.L."/>
            <person name="Fisher J.N.B."/>
            <person name="Gardner A.V."/>
            <person name="Bailey M.E."/>
            <person name="Deus L.M."/>
            <person name="Earl A.S."/>
            <person name="Gibby P.D."/>
            <person name="Hartmann K.A."/>
            <person name="Liu J.E."/>
            <person name="Manci A.M."/>
            <person name="Nielsen D.A."/>
            <person name="Solomon M.B."/>
            <person name="Breakwell D.P."/>
            <person name="Burnett S.H."/>
            <person name="Grose J.H."/>
        </authorList>
    </citation>
    <scope>NUCLEOTIDE SEQUENCE [LARGE SCALE GENOMIC DNA]</scope>
    <source>
        <strain evidence="1 2">CECT 7799</strain>
    </source>
</reference>
<accession>A0A0M7BEK1</accession>
<dbReference type="AlphaFoldDB" id="A0A0M7BEK1"/>
<dbReference type="Proteomes" id="UP000049455">
    <property type="component" value="Unassembled WGS sequence"/>
</dbReference>
<gene>
    <name evidence="1" type="ORF">JSE7799_03055</name>
</gene>
<organism evidence="1 2">
    <name type="scientific">Jannaschia seosinensis</name>
    <dbReference type="NCBI Taxonomy" id="313367"/>
    <lineage>
        <taxon>Bacteria</taxon>
        <taxon>Pseudomonadati</taxon>
        <taxon>Pseudomonadota</taxon>
        <taxon>Alphaproteobacteria</taxon>
        <taxon>Rhodobacterales</taxon>
        <taxon>Roseobacteraceae</taxon>
        <taxon>Jannaschia</taxon>
    </lineage>
</organism>